<keyword evidence="2" id="KW-1185">Reference proteome</keyword>
<dbReference type="Proteomes" id="UP001596004">
    <property type="component" value="Unassembled WGS sequence"/>
</dbReference>
<gene>
    <name evidence="1" type="ORF">ACFO60_01670</name>
</gene>
<dbReference type="GO" id="GO:0016740">
    <property type="term" value="F:transferase activity"/>
    <property type="evidence" value="ECO:0007669"/>
    <property type="project" value="UniProtKB-KW"/>
</dbReference>
<dbReference type="Pfam" id="PF08843">
    <property type="entry name" value="AbiEii"/>
    <property type="match status" value="1"/>
</dbReference>
<organism evidence="1 2">
    <name type="scientific">Sphaerisporangium dianthi</name>
    <dbReference type="NCBI Taxonomy" id="1436120"/>
    <lineage>
        <taxon>Bacteria</taxon>
        <taxon>Bacillati</taxon>
        <taxon>Actinomycetota</taxon>
        <taxon>Actinomycetes</taxon>
        <taxon>Streptosporangiales</taxon>
        <taxon>Streptosporangiaceae</taxon>
        <taxon>Sphaerisporangium</taxon>
    </lineage>
</organism>
<keyword evidence="1" id="KW-0808">Transferase</keyword>
<comment type="caution">
    <text evidence="1">The sequence shown here is derived from an EMBL/GenBank/DDBJ whole genome shotgun (WGS) entry which is preliminary data.</text>
</comment>
<dbReference type="EMBL" id="JBHSFP010000001">
    <property type="protein sequence ID" value="MFC4529455.1"/>
    <property type="molecule type" value="Genomic_DNA"/>
</dbReference>
<dbReference type="RefSeq" id="WP_380836429.1">
    <property type="nucleotide sequence ID" value="NZ_JBHSFP010000001.1"/>
</dbReference>
<name>A0ABV9C9V9_9ACTN</name>
<reference evidence="2" key="1">
    <citation type="journal article" date="2019" name="Int. J. Syst. Evol. Microbiol.">
        <title>The Global Catalogue of Microorganisms (GCM) 10K type strain sequencing project: providing services to taxonomists for standard genome sequencing and annotation.</title>
        <authorList>
            <consortium name="The Broad Institute Genomics Platform"/>
            <consortium name="The Broad Institute Genome Sequencing Center for Infectious Disease"/>
            <person name="Wu L."/>
            <person name="Ma J."/>
        </authorList>
    </citation>
    <scope>NUCLEOTIDE SEQUENCE [LARGE SCALE GENOMIC DNA]</scope>
    <source>
        <strain evidence="2">CGMCC 4.7132</strain>
    </source>
</reference>
<accession>A0ABV9C9V9</accession>
<dbReference type="InterPro" id="IPR014942">
    <property type="entry name" value="AbiEii"/>
</dbReference>
<protein>
    <submittedName>
        <fullName evidence="1">Nucleotidyl transferase AbiEii/AbiGii toxin family protein</fullName>
    </submittedName>
</protein>
<proteinExistence type="predicted"/>
<evidence type="ECO:0000313" key="1">
    <source>
        <dbReference type="EMBL" id="MFC4529455.1"/>
    </source>
</evidence>
<evidence type="ECO:0000313" key="2">
    <source>
        <dbReference type="Proteomes" id="UP001596004"/>
    </source>
</evidence>
<sequence>MTRYGTAVSLRQALETRLEQQADGNGTDLGRLHRRVLFERVAVRLSAFQPGRWVLKGGAVMEFRLLDRARATKDLDLAIRAGDLNADAPREELIETLAPDLDSDGFLFRVAAPFKLRSDSMERPAYRFGIEARIGGKQFAAFRLDAVLRPEELAETEQLRLPGALSFAEVPVRSVEAVHPRQHFAEKLHALTSDYGDRPNTRVKDLVDLVLLIETGLTPNAELVEVCGHVFNVRTVQALPDEIPDPPPRWEVDYPPLARGLTDAPADLATAVELVRAFWKRSITDGYGKGLDSSGR</sequence>